<evidence type="ECO:0000256" key="1">
    <source>
        <dbReference type="ARBA" id="ARBA00022630"/>
    </source>
</evidence>
<dbReference type="SUPFAM" id="SSF55469">
    <property type="entry name" value="FMN-dependent nitroreductase-like"/>
    <property type="match status" value="1"/>
</dbReference>
<dbReference type="OrthoDB" id="287850at2157"/>
<dbReference type="GeneID" id="26658780"/>
<protein>
    <submittedName>
        <fullName evidence="5">Nitroreductase family protein</fullName>
    </submittedName>
</protein>
<organism evidence="5 6">
    <name type="scientific">Halobacterium hubeiense</name>
    <dbReference type="NCBI Taxonomy" id="1407499"/>
    <lineage>
        <taxon>Archaea</taxon>
        <taxon>Methanobacteriati</taxon>
        <taxon>Methanobacteriota</taxon>
        <taxon>Stenosarchaea group</taxon>
        <taxon>Halobacteria</taxon>
        <taxon>Halobacteriales</taxon>
        <taxon>Halobacteriaceae</taxon>
        <taxon>Halobacterium</taxon>
    </lineage>
</organism>
<dbReference type="KEGG" id="hhb:Hhub_2117"/>
<dbReference type="Proteomes" id="UP000066737">
    <property type="component" value="Chromosome I"/>
</dbReference>
<name>A0A0U5H1R3_9EURY</name>
<dbReference type="EMBL" id="LN831302">
    <property type="protein sequence ID" value="CQH54700.1"/>
    <property type="molecule type" value="Genomic_DNA"/>
</dbReference>
<dbReference type="InterPro" id="IPR029479">
    <property type="entry name" value="Nitroreductase"/>
</dbReference>
<gene>
    <name evidence="5" type="ORF">HHUB_2117</name>
</gene>
<dbReference type="PANTHER" id="PTHR23026">
    <property type="entry name" value="NADPH NITROREDUCTASE"/>
    <property type="match status" value="1"/>
</dbReference>
<dbReference type="AlphaFoldDB" id="A0A0U5H1R3"/>
<reference evidence="6" key="1">
    <citation type="journal article" date="2016" name="Environ. Microbiol.">
        <title>The complete genome of a viable archaeum isolated from 123-million-year-old rock salt.</title>
        <authorList>
            <person name="Jaakkola S.T."/>
            <person name="Pfeiffer F."/>
            <person name="Ravantti J.J."/>
            <person name="Guo Q."/>
            <person name="Liu Y."/>
            <person name="Chen X."/>
            <person name="Ma H."/>
            <person name="Yang C."/>
            <person name="Oksanen H.M."/>
            <person name="Bamford D.H."/>
        </authorList>
    </citation>
    <scope>NUCLEOTIDE SEQUENCE</scope>
    <source>
        <strain evidence="6">JI20-1</strain>
    </source>
</reference>
<feature type="domain" description="Nitroreductase" evidence="4">
    <location>
        <begin position="17"/>
        <end position="189"/>
    </location>
</feature>
<keyword evidence="3" id="KW-0560">Oxidoreductase</keyword>
<dbReference type="Pfam" id="PF00881">
    <property type="entry name" value="Nitroreductase"/>
    <property type="match status" value="1"/>
</dbReference>
<evidence type="ECO:0000259" key="4">
    <source>
        <dbReference type="Pfam" id="PF00881"/>
    </source>
</evidence>
<dbReference type="RefSeq" id="WP_059056556.1">
    <property type="nucleotide sequence ID" value="NZ_CEML01000002.1"/>
</dbReference>
<evidence type="ECO:0000313" key="5">
    <source>
        <dbReference type="EMBL" id="CQH54700.1"/>
    </source>
</evidence>
<dbReference type="InterPro" id="IPR000415">
    <property type="entry name" value="Nitroreductase-like"/>
</dbReference>
<keyword evidence="1" id="KW-0285">Flavoprotein</keyword>
<keyword evidence="2" id="KW-0288">FMN</keyword>
<evidence type="ECO:0000313" key="6">
    <source>
        <dbReference type="Proteomes" id="UP000066737"/>
    </source>
</evidence>
<dbReference type="Gene3D" id="3.40.109.10">
    <property type="entry name" value="NADH Oxidase"/>
    <property type="match status" value="1"/>
</dbReference>
<dbReference type="InterPro" id="IPR050627">
    <property type="entry name" value="Nitroreductase/BluB"/>
</dbReference>
<dbReference type="STRING" id="1407499.HHUB_2117"/>
<evidence type="ECO:0000256" key="2">
    <source>
        <dbReference type="ARBA" id="ARBA00022643"/>
    </source>
</evidence>
<dbReference type="GO" id="GO:0016491">
    <property type="term" value="F:oxidoreductase activity"/>
    <property type="evidence" value="ECO:0007669"/>
    <property type="project" value="UniProtKB-KW"/>
</dbReference>
<evidence type="ECO:0000256" key="3">
    <source>
        <dbReference type="ARBA" id="ARBA00023002"/>
    </source>
</evidence>
<accession>A0A0U5H1R3</accession>
<keyword evidence="6" id="KW-1185">Reference proteome</keyword>
<proteinExistence type="predicted"/>
<sequence>MSEASQQSRTDAAIEVLRSRRSGHNFDASEDIDEETLEAIVEDATLAPSSFNLQPWEFVAVRNDDRLDELVEIANGQEHIAEAGTAILVAGHTTPKTADRVFDEWVEAGRVDAETGDAMREQTVAGYESDRAGRDYAIRNASLAAENILLSAHARGLTATPMTGFDFEAAAEFVDLPDDAIPVVLIAVGPSGGDEPERLPRRDVEEVLHYETF</sequence>
<dbReference type="PANTHER" id="PTHR23026:SF90">
    <property type="entry name" value="IODOTYROSINE DEIODINASE 1"/>
    <property type="match status" value="1"/>
</dbReference>